<dbReference type="PANTHER" id="PTHR38644:SF1">
    <property type="entry name" value="EXPRESSED PROTEIN"/>
    <property type="match status" value="1"/>
</dbReference>
<accession>A3LMV2</accession>
<dbReference type="Proteomes" id="UP000002258">
    <property type="component" value="Chromosome 2"/>
</dbReference>
<dbReference type="KEGG" id="pic:PICST_55476"/>
<evidence type="ECO:0000313" key="2">
    <source>
        <dbReference type="EMBL" id="ABN64748.2"/>
    </source>
</evidence>
<dbReference type="PANTHER" id="PTHR38644">
    <property type="entry name" value="EXPRESSED PROTEIN"/>
    <property type="match status" value="1"/>
</dbReference>
<evidence type="ECO:0000313" key="3">
    <source>
        <dbReference type="Proteomes" id="UP000002258"/>
    </source>
</evidence>
<organism evidence="2 3">
    <name type="scientific">Scheffersomyces stipitis (strain ATCC 58785 / CBS 6054 / NBRC 10063 / NRRL Y-11545)</name>
    <name type="common">Yeast</name>
    <name type="synonym">Pichia stipitis</name>
    <dbReference type="NCBI Taxonomy" id="322104"/>
    <lineage>
        <taxon>Eukaryota</taxon>
        <taxon>Fungi</taxon>
        <taxon>Dikarya</taxon>
        <taxon>Ascomycota</taxon>
        <taxon>Saccharomycotina</taxon>
        <taxon>Pichiomycetes</taxon>
        <taxon>Debaryomycetaceae</taxon>
        <taxon>Scheffersomyces</taxon>
    </lineage>
</organism>
<feature type="domain" description="Mmc1 C-terminal" evidence="1">
    <location>
        <begin position="279"/>
        <end position="455"/>
    </location>
</feature>
<keyword evidence="3" id="KW-1185">Reference proteome</keyword>
<dbReference type="OMA" id="AFVYYQL"/>
<protein>
    <recommendedName>
        <fullName evidence="1">Mmc1 C-terminal domain-containing protein</fullName>
    </recommendedName>
</protein>
<dbReference type="EMBL" id="CP000496">
    <property type="protein sequence ID" value="ABN64748.2"/>
    <property type="molecule type" value="Genomic_DNA"/>
</dbReference>
<dbReference type="Pfam" id="PF23868">
    <property type="entry name" value="Mmc1_C"/>
    <property type="match status" value="1"/>
</dbReference>
<dbReference type="OrthoDB" id="5319015at2759"/>
<dbReference type="AlphaFoldDB" id="A3LMV2"/>
<dbReference type="GeneID" id="4837059"/>
<dbReference type="RefSeq" id="XP_001382777.2">
    <property type="nucleotide sequence ID" value="XM_001382740.1"/>
</dbReference>
<gene>
    <name evidence="2" type="ORF">PICST_55476</name>
</gene>
<dbReference type="InterPro" id="IPR056196">
    <property type="entry name" value="Mmc1_C"/>
</dbReference>
<dbReference type="InParanoid" id="A3LMV2"/>
<evidence type="ECO:0000259" key="1">
    <source>
        <dbReference type="Pfam" id="PF23868"/>
    </source>
</evidence>
<dbReference type="eggNOG" id="ENOG502RY8K">
    <property type="taxonomic scope" value="Eukaryota"/>
</dbReference>
<proteinExistence type="predicted"/>
<feature type="non-terminal residue" evidence="2">
    <location>
        <position position="1"/>
    </location>
</feature>
<sequence>STISYLNTYSTAFPSDISTIAKINQYKDLHANRYAIQSIKVGIFYDNKETAYSSRIIETVLADPLSSGNEIWFEQIVTRDREANNIFKYSDQVSVSQNSCYSIPSPILSGQYRPKTSSPTAVLNNIEIHEVNDLEQIDVEKYHFIITVTNDLSKTINASDSSNRKKLLTVIDNSEWTPSSTESTAVSFGQSKDFHSHAIKIDSNVAFQGIKLLLQNGAKAGGEYFDAARKSNIYELNKSLGYFSRSEVLQSILLDEIRTDISNAHVSQQHIEHIKESLKNEIAAFGNSVHGELQYVFKPATTSFFRKKLSWWKLYIKNDNVEYDLKDYFGKNFMNRSVEEYNYARGNIAAKIHQDYTKNITNIESNPILVLKSQVMDKVVSEIQPFVYKIIGSAFVYYQLPISIISFLSWQYFDFSANSAVALFSLGWIVGFNQVSKNWEAFTNKWLINVFEQIRVCVSRECIDNGLSKELNEEAEQEIALSSLRKEILTGLQNRDN</sequence>
<dbReference type="HOGENOM" id="CLU_517767_0_0_1"/>
<reference evidence="2 3" key="1">
    <citation type="journal article" date="2007" name="Nat. Biotechnol.">
        <title>Genome sequence of the lignocellulose-bioconverting and xylose-fermenting yeast Pichia stipitis.</title>
        <authorList>
            <person name="Jeffries T.W."/>
            <person name="Grigoriev I.V."/>
            <person name="Grimwood J."/>
            <person name="Laplaza J.M."/>
            <person name="Aerts A."/>
            <person name="Salamov A."/>
            <person name="Schmutz J."/>
            <person name="Lindquist E."/>
            <person name="Dehal P."/>
            <person name="Shapiro H."/>
            <person name="Jin Y.S."/>
            <person name="Passoth V."/>
            <person name="Richardson P.M."/>
        </authorList>
    </citation>
    <scope>NUCLEOTIDE SEQUENCE [LARGE SCALE GENOMIC DNA]</scope>
    <source>
        <strain evidence="3">ATCC 58785 / CBS 6054 / NBRC 10063 / NRRL Y-11545</strain>
    </source>
</reference>
<name>A3LMV2_PICST</name>